<reference evidence="1" key="2">
    <citation type="submission" date="2019-11" db="EMBL/GenBank/DDBJ databases">
        <title>Improved Assembly of Tolypothrix boutellei genome.</title>
        <authorList>
            <person name="Sarangi A.N."/>
            <person name="Mukherjee M."/>
            <person name="Ghosh S."/>
            <person name="Singh D."/>
            <person name="Das A."/>
            <person name="Kant S."/>
            <person name="Prusty A."/>
            <person name="Tripathy S."/>
        </authorList>
    </citation>
    <scope>NUCLEOTIDE SEQUENCE</scope>
    <source>
        <strain evidence="1">VB521301</strain>
    </source>
</reference>
<name>A0A8S9SWD5_9CYAN</name>
<protein>
    <submittedName>
        <fullName evidence="1">Uncharacterized protein</fullName>
    </submittedName>
</protein>
<dbReference type="RefSeq" id="WP_038092405.1">
    <property type="nucleotide sequence ID" value="NZ_JHEG04000001.1"/>
</dbReference>
<evidence type="ECO:0000313" key="2">
    <source>
        <dbReference type="Proteomes" id="UP000029738"/>
    </source>
</evidence>
<sequence>MNNNLAHYETMPESNAPDMIKINFSVPQPLYEEAIALAEAEGWRPAELFRIFWEKGFAVHAEGSNKRLVNKRLRGGNEQEN</sequence>
<dbReference type="Proteomes" id="UP000029738">
    <property type="component" value="Unassembled WGS sequence"/>
</dbReference>
<organism evidence="1 2">
    <name type="scientific">Tolypothrix bouteillei VB521301</name>
    <dbReference type="NCBI Taxonomy" id="1479485"/>
    <lineage>
        <taxon>Bacteria</taxon>
        <taxon>Bacillati</taxon>
        <taxon>Cyanobacteriota</taxon>
        <taxon>Cyanophyceae</taxon>
        <taxon>Nostocales</taxon>
        <taxon>Tolypothrichaceae</taxon>
        <taxon>Tolypothrix</taxon>
    </lineage>
</organism>
<accession>A0A8S9SWD5</accession>
<gene>
    <name evidence="1" type="ORF">DA73_0400000040</name>
</gene>
<dbReference type="EMBL" id="JHEG04000001">
    <property type="protein sequence ID" value="KAF3884067.1"/>
    <property type="molecule type" value="Genomic_DNA"/>
</dbReference>
<proteinExistence type="predicted"/>
<comment type="caution">
    <text evidence="1">The sequence shown here is derived from an EMBL/GenBank/DDBJ whole genome shotgun (WGS) entry which is preliminary data.</text>
</comment>
<keyword evidence="2" id="KW-1185">Reference proteome</keyword>
<dbReference type="AlphaFoldDB" id="A0A8S9SWD5"/>
<reference evidence="1" key="1">
    <citation type="journal article" date="2015" name="Genome Announc.">
        <title>Draft Genome Sequence of Tolypothrix boutellei Strain VB521301.</title>
        <authorList>
            <person name="Chandrababunaidu M.M."/>
            <person name="Singh D."/>
            <person name="Sen D."/>
            <person name="Bhan S."/>
            <person name="Das S."/>
            <person name="Gupta A."/>
            <person name="Adhikary S.P."/>
            <person name="Tripathy S."/>
        </authorList>
    </citation>
    <scope>NUCLEOTIDE SEQUENCE</scope>
    <source>
        <strain evidence="1">VB521301</strain>
    </source>
</reference>
<evidence type="ECO:0000313" key="1">
    <source>
        <dbReference type="EMBL" id="KAF3884067.1"/>
    </source>
</evidence>